<accession>A0A9Q1B3K7</accession>
<protein>
    <submittedName>
        <fullName evidence="1">Uncharacterized protein</fullName>
    </submittedName>
</protein>
<organism evidence="1 2">
    <name type="scientific">Phrynocephalus forsythii</name>
    <dbReference type="NCBI Taxonomy" id="171643"/>
    <lineage>
        <taxon>Eukaryota</taxon>
        <taxon>Metazoa</taxon>
        <taxon>Chordata</taxon>
        <taxon>Craniata</taxon>
        <taxon>Vertebrata</taxon>
        <taxon>Euteleostomi</taxon>
        <taxon>Lepidosauria</taxon>
        <taxon>Squamata</taxon>
        <taxon>Bifurcata</taxon>
        <taxon>Unidentata</taxon>
        <taxon>Episquamata</taxon>
        <taxon>Toxicofera</taxon>
        <taxon>Iguania</taxon>
        <taxon>Acrodonta</taxon>
        <taxon>Agamidae</taxon>
        <taxon>Agaminae</taxon>
        <taxon>Phrynocephalus</taxon>
    </lineage>
</organism>
<comment type="caution">
    <text evidence="1">The sequence shown here is derived from an EMBL/GenBank/DDBJ whole genome shotgun (WGS) entry which is preliminary data.</text>
</comment>
<reference evidence="1" key="1">
    <citation type="journal article" date="2023" name="DNA Res.">
        <title>Chromosome-level genome assembly of Phrynocephalus forsythii using third-generation DNA sequencing and Hi-C analysis.</title>
        <authorList>
            <person name="Qi Y."/>
            <person name="Zhao W."/>
            <person name="Zhao Y."/>
            <person name="Niu C."/>
            <person name="Cao S."/>
            <person name="Zhang Y."/>
        </authorList>
    </citation>
    <scope>NUCLEOTIDE SEQUENCE</scope>
    <source>
        <tissue evidence="1">Muscle</tissue>
    </source>
</reference>
<dbReference type="PANTHER" id="PTHR46888">
    <property type="entry name" value="ZINC KNUCKLE DOMAINCONTAINING PROTEIN-RELATED"/>
    <property type="match status" value="1"/>
</dbReference>
<name>A0A9Q1B3K7_9SAUR</name>
<sequence length="105" mass="12602">MRRPEIDWLRSQNNNNYNVGEQNFSKVDLKRFPEFKQGDDPEAFLVSFEHRCHDFEVPQDHRMVILKSKVCGELAKLYVQMPVDQSRDFEKYKQLIYKQFGITSE</sequence>
<evidence type="ECO:0000313" key="2">
    <source>
        <dbReference type="Proteomes" id="UP001142489"/>
    </source>
</evidence>
<keyword evidence="2" id="KW-1185">Reference proteome</keyword>
<gene>
    <name evidence="1" type="ORF">JRQ81_014534</name>
</gene>
<dbReference type="EMBL" id="JAPFRF010000005">
    <property type="protein sequence ID" value="KAJ7332354.1"/>
    <property type="molecule type" value="Genomic_DNA"/>
</dbReference>
<proteinExistence type="predicted"/>
<dbReference type="OrthoDB" id="8930638at2759"/>
<evidence type="ECO:0000313" key="1">
    <source>
        <dbReference type="EMBL" id="KAJ7332354.1"/>
    </source>
</evidence>
<dbReference type="Proteomes" id="UP001142489">
    <property type="component" value="Unassembled WGS sequence"/>
</dbReference>
<dbReference type="AlphaFoldDB" id="A0A9Q1B3K7"/>
<dbReference type="PANTHER" id="PTHR46888:SF11">
    <property type="entry name" value="SCAN BOX DOMAIN-CONTAINING PROTEIN"/>
    <property type="match status" value="1"/>
</dbReference>